<dbReference type="Proteomes" id="UP001212152">
    <property type="component" value="Unassembled WGS sequence"/>
</dbReference>
<dbReference type="InterPro" id="IPR036770">
    <property type="entry name" value="Ankyrin_rpt-contain_sf"/>
</dbReference>
<dbReference type="AlphaFoldDB" id="A0AAD5XS64"/>
<organism evidence="1 2">
    <name type="scientific">Geranomyces variabilis</name>
    <dbReference type="NCBI Taxonomy" id="109894"/>
    <lineage>
        <taxon>Eukaryota</taxon>
        <taxon>Fungi</taxon>
        <taxon>Fungi incertae sedis</taxon>
        <taxon>Chytridiomycota</taxon>
        <taxon>Chytridiomycota incertae sedis</taxon>
        <taxon>Chytridiomycetes</taxon>
        <taxon>Spizellomycetales</taxon>
        <taxon>Powellomycetaceae</taxon>
        <taxon>Geranomyces</taxon>
    </lineage>
</organism>
<comment type="caution">
    <text evidence="1">The sequence shown here is derived from an EMBL/GenBank/DDBJ whole genome shotgun (WGS) entry which is preliminary data.</text>
</comment>
<dbReference type="Gene3D" id="1.25.40.20">
    <property type="entry name" value="Ankyrin repeat-containing domain"/>
    <property type="match status" value="1"/>
</dbReference>
<gene>
    <name evidence="1" type="ORF">HDU87_001127</name>
</gene>
<accession>A0AAD5XS64</accession>
<evidence type="ECO:0000313" key="1">
    <source>
        <dbReference type="EMBL" id="KAJ3181517.1"/>
    </source>
</evidence>
<name>A0AAD5XS64_9FUNG</name>
<dbReference type="EMBL" id="JADGJQ010000012">
    <property type="protein sequence ID" value="KAJ3181517.1"/>
    <property type="molecule type" value="Genomic_DNA"/>
</dbReference>
<evidence type="ECO:0008006" key="3">
    <source>
        <dbReference type="Google" id="ProtNLM"/>
    </source>
</evidence>
<keyword evidence="2" id="KW-1185">Reference proteome</keyword>
<reference evidence="1" key="1">
    <citation type="submission" date="2020-05" db="EMBL/GenBank/DDBJ databases">
        <title>Phylogenomic resolution of chytrid fungi.</title>
        <authorList>
            <person name="Stajich J.E."/>
            <person name="Amses K."/>
            <person name="Simmons R."/>
            <person name="Seto K."/>
            <person name="Myers J."/>
            <person name="Bonds A."/>
            <person name="Quandt C.A."/>
            <person name="Barry K."/>
            <person name="Liu P."/>
            <person name="Grigoriev I."/>
            <person name="Longcore J.E."/>
            <person name="James T.Y."/>
        </authorList>
    </citation>
    <scope>NUCLEOTIDE SEQUENCE</scope>
    <source>
        <strain evidence="1">JEL0379</strain>
    </source>
</reference>
<protein>
    <recommendedName>
        <fullName evidence="3">Ankyrin repeat protein</fullName>
    </recommendedName>
</protein>
<proteinExistence type="predicted"/>
<sequence>MTGDAPSPAFHTTWWVDHFRRVNNGDQNLALAAAACAAKLDAVAALAITGAVLLAARCDPGYYLAVEALIVRDDRDTLTWLLDHSIWDFEQSKAFCSDVIAEHASWEVLTLLEERGFDQIAAGYDFARIEGRVGNMKHLHELNLCANRDSLIIAVHKGPHEIVKYLLDAGCGCNNDDPFEFAALQGDLTLLDMLLDKAWEEGFDTWSMHTPMAHARRLGTTTSSN</sequence>
<evidence type="ECO:0000313" key="2">
    <source>
        <dbReference type="Proteomes" id="UP001212152"/>
    </source>
</evidence>
<dbReference type="SUPFAM" id="SSF48403">
    <property type="entry name" value="Ankyrin repeat"/>
    <property type="match status" value="1"/>
</dbReference>